<accession>A0A8E2EMW1</accession>
<dbReference type="AlphaFoldDB" id="A0A8E2EMW1"/>
<feature type="transmembrane region" description="Helical" evidence="1">
    <location>
        <begin position="65"/>
        <end position="84"/>
    </location>
</feature>
<keyword evidence="1" id="KW-0472">Membrane</keyword>
<keyword evidence="3" id="KW-1185">Reference proteome</keyword>
<sequence>MAQLQVFVLSLLSTISFGGLNLVAWNFSFPTDLESFLWKFSCVGMLVLPIIFATTAYFWESGSTRSYIVLTLIALSYGVIRLYVIVECFIALRSEPAQVYCSMYWSSYIPHI</sequence>
<evidence type="ECO:0000313" key="2">
    <source>
        <dbReference type="EMBL" id="OCL01395.1"/>
    </source>
</evidence>
<evidence type="ECO:0000313" key="3">
    <source>
        <dbReference type="Proteomes" id="UP000250140"/>
    </source>
</evidence>
<dbReference type="OrthoDB" id="9451547at2759"/>
<dbReference type="EMBL" id="KV751139">
    <property type="protein sequence ID" value="OCL01395.1"/>
    <property type="molecule type" value="Genomic_DNA"/>
</dbReference>
<keyword evidence="1" id="KW-0812">Transmembrane</keyword>
<dbReference type="PANTHER" id="PTHR35043:SF7">
    <property type="entry name" value="TRANSCRIPTION FACTOR DOMAIN-CONTAINING PROTEIN"/>
    <property type="match status" value="1"/>
</dbReference>
<keyword evidence="1" id="KW-1133">Transmembrane helix</keyword>
<evidence type="ECO:0000256" key="1">
    <source>
        <dbReference type="SAM" id="Phobius"/>
    </source>
</evidence>
<protein>
    <submittedName>
        <fullName evidence="2">Uncharacterized protein</fullName>
    </submittedName>
</protein>
<organism evidence="2 3">
    <name type="scientific">Glonium stellatum</name>
    <dbReference type="NCBI Taxonomy" id="574774"/>
    <lineage>
        <taxon>Eukaryota</taxon>
        <taxon>Fungi</taxon>
        <taxon>Dikarya</taxon>
        <taxon>Ascomycota</taxon>
        <taxon>Pezizomycotina</taxon>
        <taxon>Dothideomycetes</taxon>
        <taxon>Pleosporomycetidae</taxon>
        <taxon>Gloniales</taxon>
        <taxon>Gloniaceae</taxon>
        <taxon>Glonium</taxon>
    </lineage>
</organism>
<reference evidence="2 3" key="1">
    <citation type="journal article" date="2016" name="Nat. Commun.">
        <title>Ectomycorrhizal ecology is imprinted in the genome of the dominant symbiotic fungus Cenococcum geophilum.</title>
        <authorList>
            <consortium name="DOE Joint Genome Institute"/>
            <person name="Peter M."/>
            <person name="Kohler A."/>
            <person name="Ohm R.A."/>
            <person name="Kuo A."/>
            <person name="Krutzmann J."/>
            <person name="Morin E."/>
            <person name="Arend M."/>
            <person name="Barry K.W."/>
            <person name="Binder M."/>
            <person name="Choi C."/>
            <person name="Clum A."/>
            <person name="Copeland A."/>
            <person name="Grisel N."/>
            <person name="Haridas S."/>
            <person name="Kipfer T."/>
            <person name="LaButti K."/>
            <person name="Lindquist E."/>
            <person name="Lipzen A."/>
            <person name="Maire R."/>
            <person name="Meier B."/>
            <person name="Mihaltcheva S."/>
            <person name="Molinier V."/>
            <person name="Murat C."/>
            <person name="Poggeler S."/>
            <person name="Quandt C.A."/>
            <person name="Sperisen C."/>
            <person name="Tritt A."/>
            <person name="Tisserant E."/>
            <person name="Crous P.W."/>
            <person name="Henrissat B."/>
            <person name="Nehls U."/>
            <person name="Egli S."/>
            <person name="Spatafora J.W."/>
            <person name="Grigoriev I.V."/>
            <person name="Martin F.M."/>
        </authorList>
    </citation>
    <scope>NUCLEOTIDE SEQUENCE [LARGE SCALE GENOMIC DNA]</scope>
    <source>
        <strain evidence="2 3">CBS 207.34</strain>
    </source>
</reference>
<dbReference type="PANTHER" id="PTHR35043">
    <property type="entry name" value="TRANSCRIPTION FACTOR DOMAIN-CONTAINING PROTEIN"/>
    <property type="match status" value="1"/>
</dbReference>
<name>A0A8E2EMW1_9PEZI</name>
<feature type="transmembrane region" description="Helical" evidence="1">
    <location>
        <begin position="36"/>
        <end position="59"/>
    </location>
</feature>
<dbReference type="Proteomes" id="UP000250140">
    <property type="component" value="Unassembled WGS sequence"/>
</dbReference>
<feature type="transmembrane region" description="Helical" evidence="1">
    <location>
        <begin position="6"/>
        <end position="24"/>
    </location>
</feature>
<gene>
    <name evidence="2" type="ORF">AOQ84DRAFT_306799</name>
</gene>
<proteinExistence type="predicted"/>